<evidence type="ECO:0000256" key="9">
    <source>
        <dbReference type="ARBA" id="ARBA00022989"/>
    </source>
</evidence>
<feature type="transmembrane region" description="Helical" evidence="14">
    <location>
        <begin position="743"/>
        <end position="760"/>
    </location>
</feature>
<keyword evidence="9 14" id="KW-1133">Transmembrane helix</keyword>
<dbReference type="OMA" id="HIMLTTS"/>
<feature type="transmembrane region" description="Helical" evidence="14">
    <location>
        <begin position="718"/>
        <end position="736"/>
    </location>
</feature>
<evidence type="ECO:0000256" key="6">
    <source>
        <dbReference type="ARBA" id="ARBA00022679"/>
    </source>
</evidence>
<evidence type="ECO:0000256" key="10">
    <source>
        <dbReference type="ARBA" id="ARBA00023136"/>
    </source>
</evidence>
<dbReference type="GO" id="GO:0006506">
    <property type="term" value="P:GPI anchor biosynthetic process"/>
    <property type="evidence" value="ECO:0007669"/>
    <property type="project" value="UniProtKB-UniPathway"/>
</dbReference>
<dbReference type="eggNOG" id="KOG2124">
    <property type="taxonomic scope" value="Eukaryota"/>
</dbReference>
<dbReference type="PANTHER" id="PTHR12250:SF0">
    <property type="entry name" value="GPI ETHANOLAMINE PHOSPHATE TRANSFERASE 1"/>
    <property type="match status" value="1"/>
</dbReference>
<keyword evidence="5 14" id="KW-0337">GPI-anchor biosynthesis</keyword>
<reference evidence="17 18" key="2">
    <citation type="journal article" date="2012" name="PLoS Pathog.">
        <title>Diverse lifestyles and strategies of plant pathogenesis encoded in the genomes of eighteen Dothideomycetes fungi.</title>
        <authorList>
            <person name="Ohm R.A."/>
            <person name="Feau N."/>
            <person name="Henrissat B."/>
            <person name="Schoch C.L."/>
            <person name="Horwitz B.A."/>
            <person name="Barry K.W."/>
            <person name="Condon B.J."/>
            <person name="Copeland A.C."/>
            <person name="Dhillon B."/>
            <person name="Glaser F."/>
            <person name="Hesse C.N."/>
            <person name="Kosti I."/>
            <person name="LaButti K."/>
            <person name="Lindquist E.A."/>
            <person name="Lucas S."/>
            <person name="Salamov A.A."/>
            <person name="Bradshaw R.E."/>
            <person name="Ciuffetti L."/>
            <person name="Hamelin R.C."/>
            <person name="Kema G.H.J."/>
            <person name="Lawrence C."/>
            <person name="Scott J.A."/>
            <person name="Spatafora J.W."/>
            <person name="Turgeon B.G."/>
            <person name="de Wit P.J.G.M."/>
            <person name="Zhong S."/>
            <person name="Goodwin S.B."/>
            <person name="Grigoriev I.V."/>
        </authorList>
    </citation>
    <scope>NUCLEOTIDE SEQUENCE [LARGE SCALE GENOMIC DNA]</scope>
    <source>
        <strain evidence="18">NZE10 / CBS 128990</strain>
    </source>
</reference>
<dbReference type="AlphaFoldDB" id="N1PDW3"/>
<feature type="transmembrane region" description="Helical" evidence="14">
    <location>
        <begin position="638"/>
        <end position="658"/>
    </location>
</feature>
<dbReference type="InterPro" id="IPR037671">
    <property type="entry name" value="PIGN_N"/>
</dbReference>
<dbReference type="InterPro" id="IPR017852">
    <property type="entry name" value="GPI_EtnP_transferase_1_C"/>
</dbReference>
<evidence type="ECO:0000256" key="14">
    <source>
        <dbReference type="RuleBase" id="RU367138"/>
    </source>
</evidence>
<comment type="similarity">
    <text evidence="3 14">Belongs to the PIGG/PIGN/PIGO family. PIGN subfamily.</text>
</comment>
<dbReference type="GO" id="GO:0071555">
    <property type="term" value="P:cell wall organization"/>
    <property type="evidence" value="ECO:0007669"/>
    <property type="project" value="UniProtKB-KW"/>
</dbReference>
<dbReference type="SUPFAM" id="SSF53649">
    <property type="entry name" value="Alkaline phosphatase-like"/>
    <property type="match status" value="1"/>
</dbReference>
<evidence type="ECO:0000256" key="11">
    <source>
        <dbReference type="ARBA" id="ARBA00023180"/>
    </source>
</evidence>
<dbReference type="Pfam" id="PF04987">
    <property type="entry name" value="PigN"/>
    <property type="match status" value="1"/>
</dbReference>
<evidence type="ECO:0000256" key="2">
    <source>
        <dbReference type="ARBA" id="ARBA00004687"/>
    </source>
</evidence>
<dbReference type="Proteomes" id="UP000016933">
    <property type="component" value="Unassembled WGS sequence"/>
</dbReference>
<sequence length="1015" mass="112995">MARLGRLGFLGVAVLFHVIYIYSIFDIYFVSPIVHGMQAYSVDAPKPPAKRLVLYVGDGLRADKAFQFFPDPSRSPNDTSTQEPGPLAPFLRSRVLEHGTFGVSHTRVPTESRPGHVALIAGLYEDVAAVTTGWKLNPVNFDSVFNRSRHTWSWGSPDILPMFSTGAVPGRVDDATYGHEFEDFSKDATELDYWVFDRVKRLFKDAETDEKLNAQLKQDKLVFFLHLLGLDTTGHAYRPYSREYLRNIQIVDQGVKEITEIINNFYDDDETAFIFTADHGMSDWGSHGDGHPDNTRTPLIAWGSGVAKPTTVREGKAPGHEDGFSNDWHLDHVQRHDVAQADVAALMAYLAGLEFPVNSVGEIPLSFLDATDEEKAKALLTNAQEILEMYRVKEEEKQAEVMRYRPYPGFGDAEHSVDHRVATIQQQISRRQYEQAIQSSDELIQLGLKGLRYLQTYDWLFLRTLVTAGYLGWIAFAFTTAVDEHMLDGRLAPSRPAGLLTVFSSIFVGIYSLLFMQNSPITYYAYAFFPVVLWEEVFARRQALNEGWQKTFARFSKNDSSKFALNVFAYLALLEVMVQSYYHRQIYTICYLLAAGWPLVYGLDFVKANWSLCTSWALGCTSMSAFTLLPAIKVESSNLILSGGFLILLLGVLYIAFEKSLLAETSPPGKGLGADASDGLSRIIFGVQVGLVALAMIVTRSSVASLQAKQGLPPGTQVVGWATLVASLVVPFLHALRPRDHYLHRLAVIFLAFGPLFIILTISYEGLFYFSIAITLVSWVRLEHRIHQQSTAALEPTMNGKTLEVTSPLQPALSAAKQRETALKQGDYRSLTLSDARICLFFLYLLQSAFFSTGNIASISSFSLDAVYRLLPVFDPFSQGALLVLKLLAPFALVSANLGILTKRLRLRGGSLFAVVMGIGDYLTLRFFWEVRDEGSWLEIGESISMFVIASVLCVFVAGLEALSEVFVRGVEFDDETLVEQMKEIGEEVNGNLKEKARMALDAANGNGKQNGKTT</sequence>
<feature type="domain" description="Sulfatase N-terminal" evidence="15">
    <location>
        <begin position="233"/>
        <end position="313"/>
    </location>
</feature>
<evidence type="ECO:0000256" key="13">
    <source>
        <dbReference type="ARBA" id="ARBA00024850"/>
    </source>
</evidence>
<keyword evidence="6 14" id="KW-0808">Transferase</keyword>
<feature type="transmembrane region" description="Helical" evidence="14">
    <location>
        <begin position="494"/>
        <end position="515"/>
    </location>
</feature>
<feature type="transmembrane region" description="Helical" evidence="14">
    <location>
        <begin position="584"/>
        <end position="603"/>
    </location>
</feature>
<dbReference type="InterPro" id="IPR017850">
    <property type="entry name" value="Alkaline_phosphatase_core_sf"/>
</dbReference>
<feature type="transmembrane region" description="Helical" evidence="14">
    <location>
        <begin position="459"/>
        <end position="482"/>
    </location>
</feature>
<name>N1PDW3_DOTSN</name>
<feature type="domain" description="GPI ethanolamine phosphate transferase 1 C-terminal" evidence="16">
    <location>
        <begin position="449"/>
        <end position="936"/>
    </location>
</feature>
<keyword evidence="8 14" id="KW-0256">Endoplasmic reticulum</keyword>
<evidence type="ECO:0000256" key="5">
    <source>
        <dbReference type="ARBA" id="ARBA00022502"/>
    </source>
</evidence>
<dbReference type="InterPro" id="IPR007070">
    <property type="entry name" value="GPI_EtnP_transferase_1"/>
</dbReference>
<dbReference type="STRING" id="675120.N1PDW3"/>
<feature type="transmembrane region" description="Helical" evidence="14">
    <location>
        <begin position="610"/>
        <end position="632"/>
    </location>
</feature>
<evidence type="ECO:0000259" key="15">
    <source>
        <dbReference type="Pfam" id="PF00884"/>
    </source>
</evidence>
<evidence type="ECO:0000259" key="16">
    <source>
        <dbReference type="Pfam" id="PF04987"/>
    </source>
</evidence>
<evidence type="ECO:0000313" key="18">
    <source>
        <dbReference type="Proteomes" id="UP000016933"/>
    </source>
</evidence>
<dbReference type="CDD" id="cd16020">
    <property type="entry name" value="GPI_EPT_1"/>
    <property type="match status" value="1"/>
</dbReference>
<keyword evidence="11" id="KW-0325">Glycoprotein</keyword>
<dbReference type="HOGENOM" id="CLU_007676_0_0_1"/>
<evidence type="ECO:0000256" key="7">
    <source>
        <dbReference type="ARBA" id="ARBA00022692"/>
    </source>
</evidence>
<reference evidence="18" key="1">
    <citation type="journal article" date="2012" name="PLoS Genet.">
        <title>The genomes of the fungal plant pathogens Cladosporium fulvum and Dothistroma septosporum reveal adaptation to different hosts and lifestyles but also signatures of common ancestry.</title>
        <authorList>
            <person name="de Wit P.J.G.M."/>
            <person name="van der Burgt A."/>
            <person name="Oekmen B."/>
            <person name="Stergiopoulos I."/>
            <person name="Abd-Elsalam K.A."/>
            <person name="Aerts A.L."/>
            <person name="Bahkali A.H."/>
            <person name="Beenen H.G."/>
            <person name="Chettri P."/>
            <person name="Cox M.P."/>
            <person name="Datema E."/>
            <person name="de Vries R.P."/>
            <person name="Dhillon B."/>
            <person name="Ganley A.R."/>
            <person name="Griffiths S.A."/>
            <person name="Guo Y."/>
            <person name="Hamelin R.C."/>
            <person name="Henrissat B."/>
            <person name="Kabir M.S."/>
            <person name="Jashni M.K."/>
            <person name="Kema G."/>
            <person name="Klaubauf S."/>
            <person name="Lapidus A."/>
            <person name="Levasseur A."/>
            <person name="Lindquist E."/>
            <person name="Mehrabi R."/>
            <person name="Ohm R.A."/>
            <person name="Owen T.J."/>
            <person name="Salamov A."/>
            <person name="Schwelm A."/>
            <person name="Schijlen E."/>
            <person name="Sun H."/>
            <person name="van den Burg H.A."/>
            <person name="van Ham R.C.H.J."/>
            <person name="Zhang S."/>
            <person name="Goodwin S.B."/>
            <person name="Grigoriev I.V."/>
            <person name="Collemare J."/>
            <person name="Bradshaw R.E."/>
        </authorList>
    </citation>
    <scope>NUCLEOTIDE SEQUENCE [LARGE SCALE GENOMIC DNA]</scope>
    <source>
        <strain evidence="18">NZE10 / CBS 128990</strain>
    </source>
</reference>
<feature type="transmembrane region" description="Helical" evidence="14">
    <location>
        <begin position="838"/>
        <end position="860"/>
    </location>
</feature>
<organism evidence="17 18">
    <name type="scientific">Dothistroma septosporum (strain NZE10 / CBS 128990)</name>
    <name type="common">Red band needle blight fungus</name>
    <name type="synonym">Mycosphaerella pini</name>
    <dbReference type="NCBI Taxonomy" id="675120"/>
    <lineage>
        <taxon>Eukaryota</taxon>
        <taxon>Fungi</taxon>
        <taxon>Dikarya</taxon>
        <taxon>Ascomycota</taxon>
        <taxon>Pezizomycotina</taxon>
        <taxon>Dothideomycetes</taxon>
        <taxon>Dothideomycetidae</taxon>
        <taxon>Mycosphaerellales</taxon>
        <taxon>Mycosphaerellaceae</taxon>
        <taxon>Dothistroma</taxon>
    </lineage>
</organism>
<dbReference type="InterPro" id="IPR000917">
    <property type="entry name" value="Sulfatase_N"/>
</dbReference>
<feature type="transmembrane region" description="Helical" evidence="14">
    <location>
        <begin position="880"/>
        <end position="900"/>
    </location>
</feature>
<dbReference type="EMBL" id="KB446547">
    <property type="protein sequence ID" value="EME38385.1"/>
    <property type="molecule type" value="Genomic_DNA"/>
</dbReference>
<accession>N1PDW3</accession>
<feature type="transmembrane region" description="Helical" evidence="14">
    <location>
        <begin position="912"/>
        <end position="929"/>
    </location>
</feature>
<feature type="transmembrane region" description="Helical" evidence="14">
    <location>
        <begin position="7"/>
        <end position="30"/>
    </location>
</feature>
<dbReference type="OrthoDB" id="2748310at2759"/>
<dbReference type="UniPathway" id="UPA00196"/>
<proteinExistence type="inferred from homology"/>
<keyword evidence="7 14" id="KW-0812">Transmembrane</keyword>
<gene>
    <name evidence="17" type="ORF">DOTSEDRAFT_75809</name>
</gene>
<evidence type="ECO:0000256" key="12">
    <source>
        <dbReference type="ARBA" id="ARBA00023316"/>
    </source>
</evidence>
<keyword evidence="12" id="KW-0961">Cell wall biogenesis/degradation</keyword>
<protein>
    <recommendedName>
        <fullName evidence="4 14">GPI ethanolamine phosphate transferase 1</fullName>
        <ecNumber evidence="14">2.-.-.-</ecNumber>
    </recommendedName>
</protein>
<comment type="pathway">
    <text evidence="2 14">Glycolipid biosynthesis; glycosylphosphatidylinositol-anchor biosynthesis.</text>
</comment>
<comment type="function">
    <text evidence="13 14">Ethanolamine phosphate transferase involved in glycosylphosphatidylinositol-anchor biosynthesis. Transfers ethanolamine phosphate to the first alpha-1,4-linked mannose of the glycosylphosphatidylinositol precursor of GPI-anchor.</text>
</comment>
<dbReference type="PANTHER" id="PTHR12250">
    <property type="entry name" value="PHOSPHATIDYLINOSITOL GLYCAN, CLASS N"/>
    <property type="match status" value="1"/>
</dbReference>
<evidence type="ECO:0000313" key="17">
    <source>
        <dbReference type="EMBL" id="EME38385.1"/>
    </source>
</evidence>
<keyword evidence="18" id="KW-1185">Reference proteome</keyword>
<keyword evidence="10 14" id="KW-0472">Membrane</keyword>
<dbReference type="FunFam" id="3.40.720.10:FF:000015">
    <property type="entry name" value="GPI ethanolamine phosphate transferase 1"/>
    <property type="match status" value="1"/>
</dbReference>
<dbReference type="Pfam" id="PF00884">
    <property type="entry name" value="Sulfatase"/>
    <property type="match status" value="1"/>
</dbReference>
<feature type="transmembrane region" description="Helical" evidence="14">
    <location>
        <begin position="944"/>
        <end position="963"/>
    </location>
</feature>
<evidence type="ECO:0000256" key="3">
    <source>
        <dbReference type="ARBA" id="ARBA00008400"/>
    </source>
</evidence>
<dbReference type="GO" id="GO:0051377">
    <property type="term" value="F:mannose-ethanolamine phosphotransferase activity"/>
    <property type="evidence" value="ECO:0007669"/>
    <property type="project" value="UniProtKB-UniRule"/>
</dbReference>
<feature type="transmembrane region" description="Helical" evidence="14">
    <location>
        <begin position="679"/>
        <end position="698"/>
    </location>
</feature>
<comment type="subcellular location">
    <subcellularLocation>
        <location evidence="1 14">Endoplasmic reticulum membrane</location>
        <topology evidence="1 14">Multi-pass membrane protein</topology>
    </subcellularLocation>
</comment>
<dbReference type="Gene3D" id="3.40.720.10">
    <property type="entry name" value="Alkaline Phosphatase, subunit A"/>
    <property type="match status" value="1"/>
</dbReference>
<evidence type="ECO:0000256" key="1">
    <source>
        <dbReference type="ARBA" id="ARBA00004477"/>
    </source>
</evidence>
<dbReference type="EC" id="2.-.-.-" evidence="14"/>
<evidence type="ECO:0000256" key="4">
    <source>
        <dbReference type="ARBA" id="ARBA00020831"/>
    </source>
</evidence>
<evidence type="ECO:0000256" key="8">
    <source>
        <dbReference type="ARBA" id="ARBA00022824"/>
    </source>
</evidence>
<dbReference type="GO" id="GO:0005789">
    <property type="term" value="C:endoplasmic reticulum membrane"/>
    <property type="evidence" value="ECO:0007669"/>
    <property type="project" value="UniProtKB-SubCell"/>
</dbReference>